<comment type="similarity">
    <text evidence="2 9">Belongs to the class-III pyridoxal-phosphate-dependent aminotransferase family.</text>
</comment>
<dbReference type="NCBIfam" id="TIGR03251">
    <property type="entry name" value="LAT_fam"/>
    <property type="match status" value="1"/>
</dbReference>
<dbReference type="InterPro" id="IPR015421">
    <property type="entry name" value="PyrdxlP-dep_Trfase_major"/>
</dbReference>
<evidence type="ECO:0000256" key="8">
    <source>
        <dbReference type="ARBA" id="ARBA00050040"/>
    </source>
</evidence>
<keyword evidence="4 10" id="KW-0032">Aminotransferase</keyword>
<evidence type="ECO:0000256" key="6">
    <source>
        <dbReference type="ARBA" id="ARBA00022898"/>
    </source>
</evidence>
<evidence type="ECO:0000256" key="2">
    <source>
        <dbReference type="ARBA" id="ARBA00008954"/>
    </source>
</evidence>
<keyword evidence="5 10" id="KW-0808">Transferase</keyword>
<dbReference type="GO" id="GO:0030170">
    <property type="term" value="F:pyridoxal phosphate binding"/>
    <property type="evidence" value="ECO:0007669"/>
    <property type="project" value="InterPro"/>
</dbReference>
<dbReference type="SUPFAM" id="SSF53383">
    <property type="entry name" value="PLP-dependent transferases"/>
    <property type="match status" value="1"/>
</dbReference>
<dbReference type="InterPro" id="IPR015424">
    <property type="entry name" value="PyrdxlP-dep_Trfase"/>
</dbReference>
<dbReference type="GO" id="GO:0017000">
    <property type="term" value="P:antibiotic biosynthetic process"/>
    <property type="evidence" value="ECO:0007669"/>
    <property type="project" value="InterPro"/>
</dbReference>
<evidence type="ECO:0000256" key="1">
    <source>
        <dbReference type="ARBA" id="ARBA00001933"/>
    </source>
</evidence>
<evidence type="ECO:0000256" key="3">
    <source>
        <dbReference type="ARBA" id="ARBA00013071"/>
    </source>
</evidence>
<dbReference type="EMBL" id="CP084166">
    <property type="protein sequence ID" value="UJG41468.1"/>
    <property type="molecule type" value="Genomic_DNA"/>
</dbReference>
<dbReference type="Gene3D" id="3.90.1150.10">
    <property type="entry name" value="Aspartate Aminotransferase, domain 1"/>
    <property type="match status" value="1"/>
</dbReference>
<dbReference type="Gene3D" id="3.40.640.10">
    <property type="entry name" value="Type I PLP-dependent aspartate aminotransferase-like (Major domain)"/>
    <property type="match status" value="1"/>
</dbReference>
<evidence type="ECO:0000256" key="9">
    <source>
        <dbReference type="RuleBase" id="RU003560"/>
    </source>
</evidence>
<dbReference type="Proteomes" id="UP001201020">
    <property type="component" value="Chromosome"/>
</dbReference>
<name>A0A9Y1BLW7_9ARCH</name>
<dbReference type="GO" id="GO:0045484">
    <property type="term" value="F:L-lysine 6-transaminase activity"/>
    <property type="evidence" value="ECO:0007669"/>
    <property type="project" value="UniProtKB-EC"/>
</dbReference>
<dbReference type="GO" id="GO:0009450">
    <property type="term" value="P:gamma-aminobutyric acid catabolic process"/>
    <property type="evidence" value="ECO:0007669"/>
    <property type="project" value="TreeGrafter"/>
</dbReference>
<dbReference type="PIRSF" id="PIRSF000521">
    <property type="entry name" value="Transaminase_4ab_Lys_Orn"/>
    <property type="match status" value="1"/>
</dbReference>
<keyword evidence="6 9" id="KW-0663">Pyridoxal phosphate</keyword>
<accession>A0A9Y1BLW7</accession>
<dbReference type="PANTHER" id="PTHR43206">
    <property type="entry name" value="AMINOTRANSFERASE"/>
    <property type="match status" value="1"/>
</dbReference>
<organism evidence="10">
    <name type="scientific">Candidatus Heimdallarchaeum aukensis</name>
    <dbReference type="NCBI Taxonomy" id="2876573"/>
    <lineage>
        <taxon>Archaea</taxon>
        <taxon>Promethearchaeati</taxon>
        <taxon>Candidatus Heimdallarchaeota</taxon>
        <taxon>Candidatus Heimdallarchaeia (ex Rinke et al. 2021) (nom. nud.)</taxon>
        <taxon>Candidatus Heimdallarchaeales</taxon>
        <taxon>Candidatus Heimdallarchaeaceae</taxon>
        <taxon>Candidatus Heimdallarchaeum</taxon>
    </lineage>
</organism>
<dbReference type="EC" id="2.6.1.36" evidence="3"/>
<dbReference type="CDD" id="cd00610">
    <property type="entry name" value="OAT_like"/>
    <property type="match status" value="1"/>
</dbReference>
<proteinExistence type="inferred from homology"/>
<dbReference type="AlphaFoldDB" id="A0A9Y1BLW7"/>
<dbReference type="Pfam" id="PF00202">
    <property type="entry name" value="Aminotran_3"/>
    <property type="match status" value="1"/>
</dbReference>
<sequence>MTALDILKKHMLVDGYPIVLDLQKSEGCYIYDKITGKRYLDFFSFFASAPLGMNHPKLTTKEFKDKLAYVAVNKPSNSDFYTDELAEFVDTLEKIGMPSFLPNLFLISGGALAVENALKTAFDWKVRKNFSKGIKEEKGHQIVHFKEAFHGRSGYTLSLTNTFDPRKYIYFPKFDWPRVSNPKIKFPLEKHIDEVKKAEEQSLNEIREAIASNKDDIAGIIIEPIQAEGGDNHFRPEFFHELRKIADEEDIILIYDEVQTGVGLTGKFWAFEHFGEKGKPDIISFGKKMQVCGIMASDRIKEVEKNVFEESSRINSTWGGNLVDIVRATKYLEVIKEDKLVENASKQGEYILKLLHEIQDKYPDKINNVRGKGLMIAFDLPNSEIRDKLKNIAFDKDLIILPCGAKSIRFRPPLIIEQEIIDKAFSILEESIKEVQI</sequence>
<evidence type="ECO:0000256" key="4">
    <source>
        <dbReference type="ARBA" id="ARBA00022576"/>
    </source>
</evidence>
<dbReference type="PANTHER" id="PTHR43206:SF2">
    <property type="entry name" value="4-AMINOBUTYRATE AMINOTRANSFERASE GABT"/>
    <property type="match status" value="1"/>
</dbReference>
<evidence type="ECO:0000256" key="5">
    <source>
        <dbReference type="ARBA" id="ARBA00022679"/>
    </source>
</evidence>
<dbReference type="InterPro" id="IPR005814">
    <property type="entry name" value="Aminotrans_3"/>
</dbReference>
<reference evidence="10" key="1">
    <citation type="journal article" date="2022" name="Nat. Microbiol.">
        <title>Unique mobile elements and scalable gene flow at the prokaryote-eukaryote boundary revealed by circularized Asgard archaea genomes.</title>
        <authorList>
            <person name="Wu F."/>
            <person name="Speth D.R."/>
            <person name="Philosof A."/>
            <person name="Cremiere A."/>
            <person name="Narayanan A."/>
            <person name="Barco R.A."/>
            <person name="Connon S.A."/>
            <person name="Amend J.P."/>
            <person name="Antoshechkin I.A."/>
            <person name="Orphan V.J."/>
        </authorList>
    </citation>
    <scope>NUCLEOTIDE SEQUENCE</scope>
    <source>
        <strain evidence="10">PM71</strain>
    </source>
</reference>
<evidence type="ECO:0000256" key="7">
    <source>
        <dbReference type="ARBA" id="ARBA00030921"/>
    </source>
</evidence>
<protein>
    <recommendedName>
        <fullName evidence="8">L-lysine-epsilon aminotransferase</fullName>
        <ecNumber evidence="3">2.6.1.36</ecNumber>
    </recommendedName>
    <alternativeName>
        <fullName evidence="7">Lysine 6-aminotransferase</fullName>
    </alternativeName>
</protein>
<comment type="cofactor">
    <cofactor evidence="1">
        <name>pyridoxal 5'-phosphate</name>
        <dbReference type="ChEBI" id="CHEBI:597326"/>
    </cofactor>
</comment>
<dbReference type="InterPro" id="IPR015422">
    <property type="entry name" value="PyrdxlP-dep_Trfase_small"/>
</dbReference>
<gene>
    <name evidence="10" type="primary">lat</name>
    <name evidence="10" type="ORF">K9W45_03155</name>
</gene>
<evidence type="ECO:0000313" key="10">
    <source>
        <dbReference type="EMBL" id="UJG41468.1"/>
    </source>
</evidence>
<dbReference type="InterPro" id="IPR017657">
    <property type="entry name" value="L-lysine_6-transaminase"/>
</dbReference>